<dbReference type="InterPro" id="IPR058163">
    <property type="entry name" value="LysR-type_TF_proteobact-type"/>
</dbReference>
<evidence type="ECO:0000313" key="6">
    <source>
        <dbReference type="EMBL" id="SFD38477.1"/>
    </source>
</evidence>
<dbReference type="Gene3D" id="3.40.190.10">
    <property type="entry name" value="Periplasmic binding protein-like II"/>
    <property type="match status" value="2"/>
</dbReference>
<dbReference type="FunFam" id="1.10.10.10:FF:000001">
    <property type="entry name" value="LysR family transcriptional regulator"/>
    <property type="match status" value="1"/>
</dbReference>
<reference evidence="6 7" key="1">
    <citation type="submission" date="2016-10" db="EMBL/GenBank/DDBJ databases">
        <authorList>
            <person name="de Groot N.N."/>
        </authorList>
    </citation>
    <scope>NUCLEOTIDE SEQUENCE [LARGE SCALE GENOMIC DNA]</scope>
    <source>
        <strain evidence="6 7">DSM 6059</strain>
    </source>
</reference>
<protein>
    <submittedName>
        <fullName evidence="6">Transcriptional regulator, LysR family</fullName>
    </submittedName>
</protein>
<feature type="domain" description="HTH lysR-type" evidence="5">
    <location>
        <begin position="7"/>
        <end position="64"/>
    </location>
</feature>
<dbReference type="SUPFAM" id="SSF53850">
    <property type="entry name" value="Periplasmic binding protein-like II"/>
    <property type="match status" value="1"/>
</dbReference>
<keyword evidence="4" id="KW-0804">Transcription</keyword>
<dbReference type="PANTHER" id="PTHR30537">
    <property type="entry name" value="HTH-TYPE TRANSCRIPTIONAL REGULATOR"/>
    <property type="match status" value="1"/>
</dbReference>
<dbReference type="InterPro" id="IPR036388">
    <property type="entry name" value="WH-like_DNA-bd_sf"/>
</dbReference>
<dbReference type="Pfam" id="PF00126">
    <property type="entry name" value="HTH_1"/>
    <property type="match status" value="1"/>
</dbReference>
<dbReference type="GO" id="GO:0003700">
    <property type="term" value="F:DNA-binding transcription factor activity"/>
    <property type="evidence" value="ECO:0007669"/>
    <property type="project" value="InterPro"/>
</dbReference>
<evidence type="ECO:0000259" key="5">
    <source>
        <dbReference type="PROSITE" id="PS50931"/>
    </source>
</evidence>
<dbReference type="GO" id="GO:0006351">
    <property type="term" value="P:DNA-templated transcription"/>
    <property type="evidence" value="ECO:0007669"/>
    <property type="project" value="TreeGrafter"/>
</dbReference>
<dbReference type="PANTHER" id="PTHR30537:SF20">
    <property type="entry name" value="TRANSCRIPTIONAL REGULATORY PROTEIN"/>
    <property type="match status" value="1"/>
</dbReference>
<dbReference type="AlphaFoldDB" id="A0A1I1RWK7"/>
<proteinExistence type="inferred from homology"/>
<dbReference type="InterPro" id="IPR000847">
    <property type="entry name" value="LysR_HTH_N"/>
</dbReference>
<dbReference type="Pfam" id="PF03466">
    <property type="entry name" value="LysR_substrate"/>
    <property type="match status" value="1"/>
</dbReference>
<keyword evidence="3" id="KW-0238">DNA-binding</keyword>
<dbReference type="EMBL" id="FOLO01000053">
    <property type="protein sequence ID" value="SFD38477.1"/>
    <property type="molecule type" value="Genomic_DNA"/>
</dbReference>
<keyword evidence="2" id="KW-0805">Transcription regulation</keyword>
<dbReference type="GO" id="GO:0043565">
    <property type="term" value="F:sequence-specific DNA binding"/>
    <property type="evidence" value="ECO:0007669"/>
    <property type="project" value="TreeGrafter"/>
</dbReference>
<evidence type="ECO:0000256" key="4">
    <source>
        <dbReference type="ARBA" id="ARBA00023163"/>
    </source>
</evidence>
<dbReference type="SUPFAM" id="SSF46785">
    <property type="entry name" value="Winged helix' DNA-binding domain"/>
    <property type="match status" value="1"/>
</dbReference>
<evidence type="ECO:0000313" key="7">
    <source>
        <dbReference type="Proteomes" id="UP000198862"/>
    </source>
</evidence>
<dbReference type="STRING" id="1123010.SAMN02745724_04359"/>
<dbReference type="OrthoDB" id="9786526at2"/>
<dbReference type="RefSeq" id="WP_091989725.1">
    <property type="nucleotide sequence ID" value="NZ_FOLO01000053.1"/>
</dbReference>
<evidence type="ECO:0000256" key="2">
    <source>
        <dbReference type="ARBA" id="ARBA00023015"/>
    </source>
</evidence>
<dbReference type="InterPro" id="IPR005119">
    <property type="entry name" value="LysR_subst-bd"/>
</dbReference>
<dbReference type="Proteomes" id="UP000198862">
    <property type="component" value="Unassembled WGS sequence"/>
</dbReference>
<accession>A0A1I1RWK7</accession>
<name>A0A1I1RWK7_9GAMM</name>
<dbReference type="PROSITE" id="PS50931">
    <property type="entry name" value="HTH_LYSR"/>
    <property type="match status" value="1"/>
</dbReference>
<dbReference type="Gene3D" id="1.10.10.10">
    <property type="entry name" value="Winged helix-like DNA-binding domain superfamily/Winged helix DNA-binding domain"/>
    <property type="match status" value="1"/>
</dbReference>
<evidence type="ECO:0000256" key="3">
    <source>
        <dbReference type="ARBA" id="ARBA00023125"/>
    </source>
</evidence>
<dbReference type="InterPro" id="IPR036390">
    <property type="entry name" value="WH_DNA-bd_sf"/>
</dbReference>
<keyword evidence="7" id="KW-1185">Reference proteome</keyword>
<organism evidence="6 7">
    <name type="scientific">Pseudoalteromonas denitrificans DSM 6059</name>
    <dbReference type="NCBI Taxonomy" id="1123010"/>
    <lineage>
        <taxon>Bacteria</taxon>
        <taxon>Pseudomonadati</taxon>
        <taxon>Pseudomonadota</taxon>
        <taxon>Gammaproteobacteria</taxon>
        <taxon>Alteromonadales</taxon>
        <taxon>Pseudoalteromonadaceae</taxon>
        <taxon>Pseudoalteromonas</taxon>
    </lineage>
</organism>
<evidence type="ECO:0000256" key="1">
    <source>
        <dbReference type="ARBA" id="ARBA00009437"/>
    </source>
</evidence>
<sequence length="298" mass="32972">MNNKLRTRSDDLELLIAVTEFGGFSAAAEALNIQVARISRSVSKIEKELGISILTRTTRRVILTDEGKQFVDAVSLGLQKIEKAEIDIVNRGVLPMGKLRVDAASPFILHQLVPHIKGFKKAYPDIDIELSSNEEFVDLIEKRTDVAIRIGKLEDSTLHTKALGKSPLYIVTSPEYLKNNGLIKTPDDLLKHNLIGFSNVKALNKWPLKGLNMITPTISASNGETIRQLILSGNGIACLSGFMISEDIKSGKLISILESYYMPNTDRELVNAVFYKSSAVSKRISAFIDFIKPKMNLS</sequence>
<comment type="similarity">
    <text evidence="1">Belongs to the LysR transcriptional regulatory family.</text>
</comment>
<gene>
    <name evidence="6" type="ORF">SAMN02745724_04359</name>
</gene>